<reference evidence="1 2" key="1">
    <citation type="submission" date="2016-07" db="EMBL/GenBank/DDBJ databases">
        <title>Genomic analysis of zinc-resistant bacterium Mucilaginibacter pedocola TBZ30.</title>
        <authorList>
            <person name="Huang J."/>
            <person name="Tang J."/>
        </authorList>
    </citation>
    <scope>NUCLEOTIDE SEQUENCE [LARGE SCALE GENOMIC DNA]</scope>
    <source>
        <strain evidence="1 2">TBZ30</strain>
    </source>
</reference>
<dbReference type="RefSeq" id="WP_078351610.1">
    <property type="nucleotide sequence ID" value="NZ_MBTF01000039.1"/>
</dbReference>
<evidence type="ECO:0000313" key="2">
    <source>
        <dbReference type="Proteomes" id="UP000189739"/>
    </source>
</evidence>
<organism evidence="1 2">
    <name type="scientific">Mucilaginibacter pedocola</name>
    <dbReference type="NCBI Taxonomy" id="1792845"/>
    <lineage>
        <taxon>Bacteria</taxon>
        <taxon>Pseudomonadati</taxon>
        <taxon>Bacteroidota</taxon>
        <taxon>Sphingobacteriia</taxon>
        <taxon>Sphingobacteriales</taxon>
        <taxon>Sphingobacteriaceae</taxon>
        <taxon>Mucilaginibacter</taxon>
    </lineage>
</organism>
<dbReference type="EMBL" id="MBTF01000039">
    <property type="protein sequence ID" value="OOQ56645.1"/>
    <property type="molecule type" value="Genomic_DNA"/>
</dbReference>
<dbReference type="STRING" id="1792845.BC343_19665"/>
<evidence type="ECO:0000313" key="1">
    <source>
        <dbReference type="EMBL" id="OOQ56645.1"/>
    </source>
</evidence>
<proteinExistence type="predicted"/>
<dbReference type="Proteomes" id="UP000189739">
    <property type="component" value="Unassembled WGS sequence"/>
</dbReference>
<sequence length="166" mass="18741">MKLILFSVFLLSGLMWSQPADISKVRQLYQRAAISATDARILKNLLVDVDSNSTPSLYCYKGAVEMVQAKYSINPMVKLESFSRGKAWIEHAISKDTANLEMRFIRFSIQSNLPAFLNYRAATGMDRRFLLEHLQVTPDTELKTMIVNYLKTSANLTAAELKGLSN</sequence>
<name>A0A1S9P6S1_9SPHI</name>
<accession>A0A1S9P6S1</accession>
<comment type="caution">
    <text evidence="1">The sequence shown here is derived from an EMBL/GenBank/DDBJ whole genome shotgun (WGS) entry which is preliminary data.</text>
</comment>
<gene>
    <name evidence="1" type="ORF">BC343_19665</name>
</gene>
<dbReference type="OrthoDB" id="663842at2"/>
<protein>
    <submittedName>
        <fullName evidence="1">Uncharacterized protein</fullName>
    </submittedName>
</protein>
<dbReference type="AlphaFoldDB" id="A0A1S9P6S1"/>
<keyword evidence="2" id="KW-1185">Reference proteome</keyword>